<dbReference type="SUPFAM" id="SSF58113">
    <property type="entry name" value="Apolipoprotein A-I"/>
    <property type="match status" value="1"/>
</dbReference>
<feature type="region of interest" description="Disordered" evidence="2">
    <location>
        <begin position="933"/>
        <end position="986"/>
    </location>
</feature>
<dbReference type="GeneID" id="94842947"/>
<dbReference type="VEuPathDB" id="TrichDB:TRFO_31981"/>
<dbReference type="RefSeq" id="XP_068354374.1">
    <property type="nucleotide sequence ID" value="XM_068508243.1"/>
</dbReference>
<reference evidence="3" key="1">
    <citation type="submission" date="2016-10" db="EMBL/GenBank/DDBJ databases">
        <authorList>
            <person name="Benchimol M."/>
            <person name="Almeida L.G."/>
            <person name="Vasconcelos A.T."/>
            <person name="Perreira-Neves A."/>
            <person name="Rosa I.A."/>
            <person name="Tasca T."/>
            <person name="Bogo M.R."/>
            <person name="de Souza W."/>
        </authorList>
    </citation>
    <scope>NUCLEOTIDE SEQUENCE [LARGE SCALE GENOMIC DNA]</scope>
    <source>
        <strain evidence="3">K</strain>
    </source>
</reference>
<proteinExistence type="predicted"/>
<feature type="coiled-coil region" evidence="1">
    <location>
        <begin position="291"/>
        <end position="325"/>
    </location>
</feature>
<keyword evidence="1" id="KW-0175">Coiled coil</keyword>
<evidence type="ECO:0000256" key="1">
    <source>
        <dbReference type="SAM" id="Coils"/>
    </source>
</evidence>
<feature type="coiled-coil region" evidence="1">
    <location>
        <begin position="805"/>
        <end position="843"/>
    </location>
</feature>
<feature type="coiled-coil region" evidence="1">
    <location>
        <begin position="565"/>
        <end position="592"/>
    </location>
</feature>
<gene>
    <name evidence="3" type="ORF">TRFO_31981</name>
</gene>
<sequence length="986" mass="115983">MITDRNEAFMHNSCKKLAQLGKVIFTMSAQILDRKDEASDLMNEMEDLIQKAVNDYHENAESIAKDLVKFRKQCVDDACKEFGSLYKQLKVDYANLRATQGDRLQNLLTESKEIITNIKEFQNEALASASEVMKAADEFSIGVRSHIPRPSTARKVVKDSVQPIFDKMDQAQIEADQRVKQIRSEHMTKMAESKKEIAIFIKDELRGRKDRFIAIQNDINSLKSELHGIKHDFAASIRQGKEFYHAKHEYRDDLVKGTREACTDVARQMKNIRNSDQKALKQHNVTISDLKTQLQRNKNAHKSQIDALRRQAKEQKLKRHQFSDRTGFELQKRKDALGSVTQEIVKAQKLHVKKKKAIHKSIVANINECDTDTKRLLDLLKQNIDDSISKMDNKILTVRYKIESQEADAVKRFSEQREEYKQILIERVNVLESAVEAHKEITDLAHTKQVKRNRHIRHEIKRGNRANNENLNAIQEKAKNQYDKAANYNQERRDNKMKEIENTMKRRTSEREKRQHDLKTGFSNDIRVIEKEQTDKNQKIIENYKDEEMKKLSLDKEIKENDLNMSKVKAKNDFLSKRIHELKDECAKMEENFVNDISSLEKAKRQFSRMTKTETQRIDEEYEMKIQVAQVNLRESIENISKLYDSDENMRGVEIIEAIRKVREAKNRTNDFRMRKENEMITMKKEFDKKVNDFQEQIDKYQNSVLENQLKSKMEDIQQNSDKNIENLTNHAQQQIDSLTQKIEEQKIKTNKELQEIKNQIDSETNEFENQTDEIDFEKSKFDMDKEQQIGDIDEKFDTLFEKEDSEHKASLERMQKRIEAAKNTLNEVVEKQKKEIEEVRNRHCDELRRKRSENDKSIENIFSEDKKQCDFLTNKIDEMSKKQSELEFVLIDLPQRHSEVVKIESTKKRIISEDEKAQRSFEAFYEMIRSAPNHVTEEEPPAIVQRAQTAAKSSRKEKTPRVMTPNMTLESKMKKRPQLVSPQFV</sequence>
<keyword evidence="4" id="KW-1185">Reference proteome</keyword>
<dbReference type="EMBL" id="MLAK01000921">
    <property type="protein sequence ID" value="OHT01238.1"/>
    <property type="molecule type" value="Genomic_DNA"/>
</dbReference>
<accession>A0A1J4JUP1</accession>
<evidence type="ECO:0000313" key="4">
    <source>
        <dbReference type="Proteomes" id="UP000179807"/>
    </source>
</evidence>
<dbReference type="OrthoDB" id="10670644at2759"/>
<evidence type="ECO:0000313" key="3">
    <source>
        <dbReference type="EMBL" id="OHT01238.1"/>
    </source>
</evidence>
<protein>
    <submittedName>
        <fullName evidence="3">Uncharacterized protein</fullName>
    </submittedName>
</protein>
<dbReference type="Proteomes" id="UP000179807">
    <property type="component" value="Unassembled WGS sequence"/>
</dbReference>
<organism evidence="3 4">
    <name type="scientific">Tritrichomonas foetus</name>
    <dbReference type="NCBI Taxonomy" id="1144522"/>
    <lineage>
        <taxon>Eukaryota</taxon>
        <taxon>Metamonada</taxon>
        <taxon>Parabasalia</taxon>
        <taxon>Tritrichomonadida</taxon>
        <taxon>Tritrichomonadidae</taxon>
        <taxon>Tritrichomonas</taxon>
    </lineage>
</organism>
<feature type="coiled-coil region" evidence="1">
    <location>
        <begin position="729"/>
        <end position="774"/>
    </location>
</feature>
<dbReference type="AlphaFoldDB" id="A0A1J4JUP1"/>
<comment type="caution">
    <text evidence="3">The sequence shown here is derived from an EMBL/GenBank/DDBJ whole genome shotgun (WGS) entry which is preliminary data.</text>
</comment>
<evidence type="ECO:0000256" key="2">
    <source>
        <dbReference type="SAM" id="MobiDB-lite"/>
    </source>
</evidence>
<name>A0A1J4JUP1_9EUKA</name>